<sequence length="285" mass="31374">MSLPAKQAVSSAVSFLYKSVRIEIAAHLTAILAPEQVHTFPPFVRWFYRLQQSLLTTPVKGGATSTDPTFYHLKKVDIQSADFFGKAKNKLGFLKLKAIVEDDYGQRLPGVVFLRGQSVAILLLVYPSHDPDAKDPADYDDSKAKVILTVQPRVAAASMSVTEIPAGMFDLDDSAVDNGSLSFTAQRELKEECGLEIKATDIIPLYTHDGGIYMSAGGCDEQIQFFYCRMLMSESYIKDLEGKFGGAEGEIGERITLRVIPLNELLTATQDAKTFCALSLYNNLK</sequence>
<dbReference type="Proteomes" id="UP001489719">
    <property type="component" value="Unassembled WGS sequence"/>
</dbReference>
<proteinExistence type="predicted"/>
<dbReference type="EMBL" id="MU970144">
    <property type="protein sequence ID" value="KAK9320112.1"/>
    <property type="molecule type" value="Genomic_DNA"/>
</dbReference>
<protein>
    <submittedName>
        <fullName evidence="1">Uncharacterized protein</fullName>
    </submittedName>
</protein>
<evidence type="ECO:0000313" key="2">
    <source>
        <dbReference type="Proteomes" id="UP001489719"/>
    </source>
</evidence>
<name>A0ACC3TGW4_9ASCO</name>
<keyword evidence="2" id="KW-1185">Reference proteome</keyword>
<reference evidence="2" key="1">
    <citation type="journal article" date="2024" name="Front. Bioeng. Biotechnol.">
        <title>Genome-scale model development and genomic sequencing of the oleaginous clade Lipomyces.</title>
        <authorList>
            <person name="Czajka J.J."/>
            <person name="Han Y."/>
            <person name="Kim J."/>
            <person name="Mondo S.J."/>
            <person name="Hofstad B.A."/>
            <person name="Robles A."/>
            <person name="Haridas S."/>
            <person name="Riley R."/>
            <person name="LaButti K."/>
            <person name="Pangilinan J."/>
            <person name="Andreopoulos W."/>
            <person name="Lipzen A."/>
            <person name="Yan J."/>
            <person name="Wang M."/>
            <person name="Ng V."/>
            <person name="Grigoriev I.V."/>
            <person name="Spatafora J.W."/>
            <person name="Magnuson J.K."/>
            <person name="Baker S.E."/>
            <person name="Pomraning K.R."/>
        </authorList>
    </citation>
    <scope>NUCLEOTIDE SEQUENCE [LARGE SCALE GENOMIC DNA]</scope>
    <source>
        <strain evidence="2">CBS 10300</strain>
    </source>
</reference>
<organism evidence="1 2">
    <name type="scientific">Lipomyces orientalis</name>
    <dbReference type="NCBI Taxonomy" id="1233043"/>
    <lineage>
        <taxon>Eukaryota</taxon>
        <taxon>Fungi</taxon>
        <taxon>Dikarya</taxon>
        <taxon>Ascomycota</taxon>
        <taxon>Saccharomycotina</taxon>
        <taxon>Lipomycetes</taxon>
        <taxon>Lipomycetales</taxon>
        <taxon>Lipomycetaceae</taxon>
        <taxon>Lipomyces</taxon>
    </lineage>
</organism>
<comment type="caution">
    <text evidence="1">The sequence shown here is derived from an EMBL/GenBank/DDBJ whole genome shotgun (WGS) entry which is preliminary data.</text>
</comment>
<evidence type="ECO:0000313" key="1">
    <source>
        <dbReference type="EMBL" id="KAK9320112.1"/>
    </source>
</evidence>
<gene>
    <name evidence="1" type="ORF">V1517DRAFT_330367</name>
</gene>
<accession>A0ACC3TGW4</accession>